<proteinExistence type="predicted"/>
<dbReference type="Proteomes" id="UP000519897">
    <property type="component" value="Unassembled WGS sequence"/>
</dbReference>
<reference evidence="4 5" key="1">
    <citation type="submission" date="2020-08" db="EMBL/GenBank/DDBJ databases">
        <title>Genomic Encyclopedia of Type Strains, Phase IV (KMG-IV): sequencing the most valuable type-strain genomes for metagenomic binning, comparative biology and taxonomic classification.</title>
        <authorList>
            <person name="Goeker M."/>
        </authorList>
    </citation>
    <scope>NUCLEOTIDE SEQUENCE [LARGE SCALE GENOMIC DNA]</scope>
    <source>
        <strain evidence="4 5">DSM 29514</strain>
    </source>
</reference>
<evidence type="ECO:0000256" key="2">
    <source>
        <dbReference type="SAM" id="SignalP"/>
    </source>
</evidence>
<feature type="chain" id="PRO_5031087333" description="EF-hand domain-containing protein" evidence="2">
    <location>
        <begin position="27"/>
        <end position="236"/>
    </location>
</feature>
<feature type="domain" description="EF-hand" evidence="3">
    <location>
        <begin position="43"/>
        <end position="78"/>
    </location>
</feature>
<dbReference type="GO" id="GO:0005509">
    <property type="term" value="F:calcium ion binding"/>
    <property type="evidence" value="ECO:0007669"/>
    <property type="project" value="InterPro"/>
</dbReference>
<evidence type="ECO:0000256" key="1">
    <source>
        <dbReference type="SAM" id="MobiDB-lite"/>
    </source>
</evidence>
<dbReference type="InterPro" id="IPR018247">
    <property type="entry name" value="EF_Hand_1_Ca_BS"/>
</dbReference>
<evidence type="ECO:0000259" key="3">
    <source>
        <dbReference type="PROSITE" id="PS50222"/>
    </source>
</evidence>
<dbReference type="PROSITE" id="PS00018">
    <property type="entry name" value="EF_HAND_1"/>
    <property type="match status" value="3"/>
</dbReference>
<dbReference type="AlphaFoldDB" id="A0A7W6LFI2"/>
<gene>
    <name evidence="4" type="ORF">GGQ72_001933</name>
</gene>
<dbReference type="EMBL" id="JACIEC010000001">
    <property type="protein sequence ID" value="MBB4143434.1"/>
    <property type="molecule type" value="Genomic_DNA"/>
</dbReference>
<dbReference type="PROSITE" id="PS50222">
    <property type="entry name" value="EF_HAND_2"/>
    <property type="match status" value="1"/>
</dbReference>
<evidence type="ECO:0000313" key="5">
    <source>
        <dbReference type="Proteomes" id="UP000519897"/>
    </source>
</evidence>
<keyword evidence="2" id="KW-0732">Signal</keyword>
<dbReference type="InterPro" id="IPR002048">
    <property type="entry name" value="EF_hand_dom"/>
</dbReference>
<dbReference type="InterPro" id="IPR011992">
    <property type="entry name" value="EF-hand-dom_pair"/>
</dbReference>
<dbReference type="SUPFAM" id="SSF47473">
    <property type="entry name" value="EF-hand"/>
    <property type="match status" value="1"/>
</dbReference>
<evidence type="ECO:0000313" key="4">
    <source>
        <dbReference type="EMBL" id="MBB4143434.1"/>
    </source>
</evidence>
<organism evidence="4 5">
    <name type="scientific">Rhizobium rhizoryzae</name>
    <dbReference type="NCBI Taxonomy" id="451876"/>
    <lineage>
        <taxon>Bacteria</taxon>
        <taxon>Pseudomonadati</taxon>
        <taxon>Pseudomonadota</taxon>
        <taxon>Alphaproteobacteria</taxon>
        <taxon>Hyphomicrobiales</taxon>
        <taxon>Rhizobiaceae</taxon>
        <taxon>Rhizobium/Agrobacterium group</taxon>
        <taxon>Rhizobium</taxon>
    </lineage>
</organism>
<feature type="compositionally biased region" description="Basic and acidic residues" evidence="1">
    <location>
        <begin position="101"/>
        <end position="124"/>
    </location>
</feature>
<comment type="caution">
    <text evidence="4">The sequence shown here is derived from an EMBL/GenBank/DDBJ whole genome shotgun (WGS) entry which is preliminary data.</text>
</comment>
<feature type="compositionally biased region" description="Pro residues" evidence="1">
    <location>
        <begin position="128"/>
        <end position="137"/>
    </location>
</feature>
<feature type="region of interest" description="Disordered" evidence="1">
    <location>
        <begin position="101"/>
        <end position="184"/>
    </location>
</feature>
<feature type="compositionally biased region" description="Basic and acidic residues" evidence="1">
    <location>
        <begin position="153"/>
        <end position="179"/>
    </location>
</feature>
<dbReference type="RefSeq" id="WP_062555221.1">
    <property type="nucleotide sequence ID" value="NZ_CP049250.1"/>
</dbReference>
<name>A0A7W6LFI2_9HYPH</name>
<feature type="signal peptide" evidence="2">
    <location>
        <begin position="1"/>
        <end position="26"/>
    </location>
</feature>
<protein>
    <recommendedName>
        <fullName evidence="3">EF-hand domain-containing protein</fullName>
    </recommendedName>
</protein>
<dbReference type="SMART" id="SM00054">
    <property type="entry name" value="EFh"/>
    <property type="match status" value="2"/>
</dbReference>
<dbReference type="Gene3D" id="1.10.238.10">
    <property type="entry name" value="EF-hand"/>
    <property type="match status" value="2"/>
</dbReference>
<dbReference type="Pfam" id="PF13202">
    <property type="entry name" value="EF-hand_5"/>
    <property type="match status" value="4"/>
</dbReference>
<accession>A0A7W6LFI2</accession>
<keyword evidence="5" id="KW-1185">Reference proteome</keyword>
<sequence length="236" mass="25464">MTLKRVALAALGATFLVGALAPASFAAPGRPDREGHGPRGGMMQELVFVRLLKDADTNKDGKITKEEVAAWETKLFDAADANKDGNLTPGEIRQYHKARMEEFREQRKAERAANDQAKPEEQAKGADAPPPPPPGPDGKPDGKPGHGPKHGGHHDMAEGRHGRDHGRDHGGRDDWDGPRKGPGMMPAAALIRFVDTDENGQISKDEAANAATKLFERMDRNKDGVISIDDIPSQPL</sequence>